<dbReference type="EMBL" id="JSAM01000073">
    <property type="protein sequence ID" value="KIA77607.1"/>
    <property type="molecule type" value="Genomic_DNA"/>
</dbReference>
<gene>
    <name evidence="1" type="ORF">DB43_GD00380</name>
</gene>
<accession>A0A0C1E8W9</accession>
<dbReference type="AlphaFoldDB" id="A0A0C1E8W9"/>
<protein>
    <submittedName>
        <fullName evidence="1">Uncharacterized protein</fullName>
    </submittedName>
</protein>
<dbReference type="PANTHER" id="PTHR35866:SF1">
    <property type="entry name" value="YKGJ FAMILY CYSTEINE CLUSTER PROTEIN"/>
    <property type="match status" value="1"/>
</dbReference>
<comment type="caution">
    <text evidence="1">The sequence shown here is derived from an EMBL/GenBank/DDBJ whole genome shotgun (WGS) entry which is preliminary data.</text>
</comment>
<sequence>MADSSNPLPWYKEGLKFKCTGCGQCCTGAPGYVWVTIQEMEEMAQVLNISLAQFKRTYIRQRDNRYALIEKKNENNACIFLKNNRCQVYTARPSQCRTYPWWKENLNTKESWALAAEQCEGISDDAPRIPFDEIQKNLSE</sequence>
<proteinExistence type="predicted"/>
<reference evidence="1 2" key="1">
    <citation type="journal article" date="2014" name="Mol. Biol. Evol.">
        <title>Massive expansion of Ubiquitination-related gene families within the Chlamydiae.</title>
        <authorList>
            <person name="Domman D."/>
            <person name="Collingro A."/>
            <person name="Lagkouvardos I."/>
            <person name="Gehre L."/>
            <person name="Weinmaier T."/>
            <person name="Rattei T."/>
            <person name="Subtil A."/>
            <person name="Horn M."/>
        </authorList>
    </citation>
    <scope>NUCLEOTIDE SEQUENCE [LARGE SCALE GENOMIC DNA]</scope>
    <source>
        <strain evidence="1 2">OEW1</strain>
    </source>
</reference>
<dbReference type="Proteomes" id="UP000031307">
    <property type="component" value="Unassembled WGS sequence"/>
</dbReference>
<name>A0A0C1E8W9_9BACT</name>
<organism evidence="1 2">
    <name type="scientific">Parachlamydia acanthamoebae</name>
    <dbReference type="NCBI Taxonomy" id="83552"/>
    <lineage>
        <taxon>Bacteria</taxon>
        <taxon>Pseudomonadati</taxon>
        <taxon>Chlamydiota</taxon>
        <taxon>Chlamydiia</taxon>
        <taxon>Parachlamydiales</taxon>
        <taxon>Parachlamydiaceae</taxon>
        <taxon>Parachlamydia</taxon>
    </lineage>
</organism>
<dbReference type="Pfam" id="PF03692">
    <property type="entry name" value="CxxCxxCC"/>
    <property type="match status" value="1"/>
</dbReference>
<dbReference type="RefSeq" id="WP_006341087.1">
    <property type="nucleotide sequence ID" value="NZ_JASBUT010000006.1"/>
</dbReference>
<dbReference type="PANTHER" id="PTHR35866">
    <property type="entry name" value="PUTATIVE-RELATED"/>
    <property type="match status" value="1"/>
</dbReference>
<evidence type="ECO:0000313" key="2">
    <source>
        <dbReference type="Proteomes" id="UP000031307"/>
    </source>
</evidence>
<dbReference type="InterPro" id="IPR005358">
    <property type="entry name" value="Puta_zinc/iron-chelating_dom"/>
</dbReference>
<dbReference type="PATRIC" id="fig|83552.4.peg.1247"/>
<evidence type="ECO:0000313" key="1">
    <source>
        <dbReference type="EMBL" id="KIA77607.1"/>
    </source>
</evidence>
<dbReference type="OMA" id="CRQWPLH"/>